<dbReference type="AlphaFoldDB" id="A0AAF1JZ53"/>
<protein>
    <submittedName>
        <fullName evidence="2">Uncharacterized protein</fullName>
    </submittedName>
</protein>
<proteinExistence type="predicted"/>
<keyword evidence="1" id="KW-0732">Signal</keyword>
<comment type="caution">
    <text evidence="2">The sequence shown here is derived from an EMBL/GenBank/DDBJ whole genome shotgun (WGS) entry which is preliminary data.</text>
</comment>
<dbReference type="RefSeq" id="WP_211873017.1">
    <property type="nucleotide sequence ID" value="NZ_JAAEDH010000002.1"/>
</dbReference>
<sequence length="99" mass="10173">MRGVVFAILLGLAAPALAQGKPEALPPAGAAPAPAPSGPRCAPPLANGCLGMQSSCQMACPGIWSTNPSAPAFTPTDRAGCMQRCLMQYNRCMTQYGCY</sequence>
<reference evidence="2" key="1">
    <citation type="submission" date="2020-01" db="EMBL/GenBank/DDBJ databases">
        <authorList>
            <person name="Rat A."/>
        </authorList>
    </citation>
    <scope>NUCLEOTIDE SEQUENCE</scope>
    <source>
        <strain evidence="2">LMG 28251</strain>
    </source>
</reference>
<name>A0AAF1JZ53_9PROT</name>
<feature type="signal peptide" evidence="1">
    <location>
        <begin position="1"/>
        <end position="18"/>
    </location>
</feature>
<gene>
    <name evidence="2" type="ORF">GXW79_03900</name>
</gene>
<accession>A0AAF1JZ53</accession>
<reference evidence="2" key="2">
    <citation type="journal article" date="2021" name="Syst. Appl. Microbiol.">
        <title>Roseomonas hellenica sp. nov., isolated from roots of wild-growing Alkanna tinctoria.</title>
        <authorList>
            <person name="Rat A."/>
            <person name="Naranjo H.D."/>
            <person name="Lebbe L."/>
            <person name="Cnockaert M."/>
            <person name="Krigas N."/>
            <person name="Grigoriadou K."/>
            <person name="Maloupa E."/>
            <person name="Willems A."/>
        </authorList>
    </citation>
    <scope>NUCLEOTIDE SEQUENCE</scope>
    <source>
        <strain evidence="2">LMG 28251</strain>
    </source>
</reference>
<organism evidence="2 3">
    <name type="scientific">Plastoroseomonas arctica</name>
    <dbReference type="NCBI Taxonomy" id="1509237"/>
    <lineage>
        <taxon>Bacteria</taxon>
        <taxon>Pseudomonadati</taxon>
        <taxon>Pseudomonadota</taxon>
        <taxon>Alphaproteobacteria</taxon>
        <taxon>Acetobacterales</taxon>
        <taxon>Acetobacteraceae</taxon>
        <taxon>Plastoroseomonas</taxon>
    </lineage>
</organism>
<keyword evidence="3" id="KW-1185">Reference proteome</keyword>
<dbReference type="Proteomes" id="UP001196068">
    <property type="component" value="Unassembled WGS sequence"/>
</dbReference>
<dbReference type="EMBL" id="JAAEDH010000002">
    <property type="protein sequence ID" value="MBR0654219.1"/>
    <property type="molecule type" value="Genomic_DNA"/>
</dbReference>
<evidence type="ECO:0000313" key="2">
    <source>
        <dbReference type="EMBL" id="MBR0654219.1"/>
    </source>
</evidence>
<evidence type="ECO:0000256" key="1">
    <source>
        <dbReference type="SAM" id="SignalP"/>
    </source>
</evidence>
<evidence type="ECO:0000313" key="3">
    <source>
        <dbReference type="Proteomes" id="UP001196068"/>
    </source>
</evidence>
<feature type="chain" id="PRO_5042035722" evidence="1">
    <location>
        <begin position="19"/>
        <end position="99"/>
    </location>
</feature>